<sequence>MSMDYKGRKLIGLRHALRGIQQVFRKERNLKIHLIISVVVIFFAAFLDVSLMEWAVLFGIIALVISLEMINSSIERVMDYLAPEWHASAGEIKDIAAGAVLVAAISSIIIGCIIFLPKLMDIMF</sequence>
<keyword evidence="14" id="KW-1208">Phospholipid metabolism</keyword>
<evidence type="ECO:0000256" key="14">
    <source>
        <dbReference type="ARBA" id="ARBA00023264"/>
    </source>
</evidence>
<dbReference type="CDD" id="cd14265">
    <property type="entry name" value="UDPK_IM_like"/>
    <property type="match status" value="1"/>
</dbReference>
<evidence type="ECO:0000256" key="1">
    <source>
        <dbReference type="ARBA" id="ARBA00004651"/>
    </source>
</evidence>
<dbReference type="EMBL" id="JBHTBY010000006">
    <property type="protein sequence ID" value="MFC7320917.1"/>
    <property type="molecule type" value="Genomic_DNA"/>
</dbReference>
<name>A0ABW2K445_9BACI</name>
<keyword evidence="17" id="KW-1185">Reference proteome</keyword>
<keyword evidence="7" id="KW-0547">Nucleotide-binding</keyword>
<comment type="subcellular location">
    <subcellularLocation>
        <location evidence="1">Cell membrane</location>
        <topology evidence="1">Multi-pass membrane protein</topology>
    </subcellularLocation>
</comment>
<keyword evidence="3" id="KW-1003">Cell membrane</keyword>
<proteinExistence type="inferred from homology"/>
<reference evidence="17" key="1">
    <citation type="journal article" date="2019" name="Int. J. Syst. Evol. Microbiol.">
        <title>The Global Catalogue of Microorganisms (GCM) 10K type strain sequencing project: providing services to taxonomists for standard genome sequencing and annotation.</title>
        <authorList>
            <consortium name="The Broad Institute Genomics Platform"/>
            <consortium name="The Broad Institute Genome Sequencing Center for Infectious Disease"/>
            <person name="Wu L."/>
            <person name="Ma J."/>
        </authorList>
    </citation>
    <scope>NUCLEOTIDE SEQUENCE [LARGE SCALE GENOMIC DNA]</scope>
    <source>
        <strain evidence="17">CCUG 73951</strain>
    </source>
</reference>
<evidence type="ECO:0000256" key="2">
    <source>
        <dbReference type="ARBA" id="ARBA00005967"/>
    </source>
</evidence>
<protein>
    <submittedName>
        <fullName evidence="16">Diacylglycerol kinase family protein</fullName>
        <ecNumber evidence="16">2.7.1.-</ecNumber>
    </submittedName>
</protein>
<evidence type="ECO:0000256" key="15">
    <source>
        <dbReference type="SAM" id="Phobius"/>
    </source>
</evidence>
<evidence type="ECO:0000256" key="6">
    <source>
        <dbReference type="ARBA" id="ARBA00022692"/>
    </source>
</evidence>
<feature type="transmembrane region" description="Helical" evidence="15">
    <location>
        <begin position="54"/>
        <end position="74"/>
    </location>
</feature>
<comment type="similarity">
    <text evidence="2">Belongs to the bacterial diacylglycerol kinase family.</text>
</comment>
<evidence type="ECO:0000313" key="17">
    <source>
        <dbReference type="Proteomes" id="UP001596494"/>
    </source>
</evidence>
<accession>A0ABW2K445</accession>
<dbReference type="InterPro" id="IPR000829">
    <property type="entry name" value="DAGK"/>
</dbReference>
<dbReference type="InterPro" id="IPR036945">
    <property type="entry name" value="DAGK_sf"/>
</dbReference>
<evidence type="ECO:0000256" key="13">
    <source>
        <dbReference type="ARBA" id="ARBA00023209"/>
    </source>
</evidence>
<feature type="transmembrane region" description="Helical" evidence="15">
    <location>
        <begin position="30"/>
        <end position="48"/>
    </location>
</feature>
<keyword evidence="9" id="KW-0067">ATP-binding</keyword>
<keyword evidence="8 16" id="KW-0418">Kinase</keyword>
<evidence type="ECO:0000313" key="16">
    <source>
        <dbReference type="EMBL" id="MFC7320917.1"/>
    </source>
</evidence>
<keyword evidence="10 15" id="KW-1133">Transmembrane helix</keyword>
<evidence type="ECO:0000256" key="12">
    <source>
        <dbReference type="ARBA" id="ARBA00023136"/>
    </source>
</evidence>
<evidence type="ECO:0000256" key="3">
    <source>
        <dbReference type="ARBA" id="ARBA00022475"/>
    </source>
</evidence>
<gene>
    <name evidence="16" type="ORF">ACFQMN_08500</name>
</gene>
<comment type="caution">
    <text evidence="16">The sequence shown here is derived from an EMBL/GenBank/DDBJ whole genome shotgun (WGS) entry which is preliminary data.</text>
</comment>
<dbReference type="PANTHER" id="PTHR34299">
    <property type="entry name" value="DIACYLGLYCEROL KINASE"/>
    <property type="match status" value="1"/>
</dbReference>
<evidence type="ECO:0000256" key="8">
    <source>
        <dbReference type="ARBA" id="ARBA00022777"/>
    </source>
</evidence>
<dbReference type="Gene3D" id="1.10.287.3610">
    <property type="match status" value="1"/>
</dbReference>
<keyword evidence="6 15" id="KW-0812">Transmembrane</keyword>
<dbReference type="GO" id="GO:0016301">
    <property type="term" value="F:kinase activity"/>
    <property type="evidence" value="ECO:0007669"/>
    <property type="project" value="UniProtKB-KW"/>
</dbReference>
<dbReference type="EC" id="2.7.1.-" evidence="16"/>
<dbReference type="PANTHER" id="PTHR34299:SF1">
    <property type="entry name" value="DIACYLGLYCEROL KINASE"/>
    <property type="match status" value="1"/>
</dbReference>
<evidence type="ECO:0000256" key="9">
    <source>
        <dbReference type="ARBA" id="ARBA00022840"/>
    </source>
</evidence>
<dbReference type="Proteomes" id="UP001596494">
    <property type="component" value="Unassembled WGS sequence"/>
</dbReference>
<evidence type="ECO:0000256" key="4">
    <source>
        <dbReference type="ARBA" id="ARBA00022516"/>
    </source>
</evidence>
<evidence type="ECO:0000256" key="7">
    <source>
        <dbReference type="ARBA" id="ARBA00022741"/>
    </source>
</evidence>
<dbReference type="RefSeq" id="WP_289214486.1">
    <property type="nucleotide sequence ID" value="NZ_JAPVRC010000001.1"/>
</dbReference>
<dbReference type="Pfam" id="PF01219">
    <property type="entry name" value="DAGK_prokar"/>
    <property type="match status" value="1"/>
</dbReference>
<keyword evidence="12 15" id="KW-0472">Membrane</keyword>
<evidence type="ECO:0000256" key="11">
    <source>
        <dbReference type="ARBA" id="ARBA00023098"/>
    </source>
</evidence>
<feature type="transmembrane region" description="Helical" evidence="15">
    <location>
        <begin position="95"/>
        <end position="116"/>
    </location>
</feature>
<keyword evidence="11" id="KW-0443">Lipid metabolism</keyword>
<organism evidence="16 17">
    <name type="scientific">Halobacillus campisalis</name>
    <dbReference type="NCBI Taxonomy" id="435909"/>
    <lineage>
        <taxon>Bacteria</taxon>
        <taxon>Bacillati</taxon>
        <taxon>Bacillota</taxon>
        <taxon>Bacilli</taxon>
        <taxon>Bacillales</taxon>
        <taxon>Bacillaceae</taxon>
        <taxon>Halobacillus</taxon>
    </lineage>
</organism>
<keyword evidence="13" id="KW-0594">Phospholipid biosynthesis</keyword>
<keyword evidence="5 16" id="KW-0808">Transferase</keyword>
<evidence type="ECO:0000256" key="10">
    <source>
        <dbReference type="ARBA" id="ARBA00022989"/>
    </source>
</evidence>
<evidence type="ECO:0000256" key="5">
    <source>
        <dbReference type="ARBA" id="ARBA00022679"/>
    </source>
</evidence>
<keyword evidence="4" id="KW-0444">Lipid biosynthesis</keyword>
<dbReference type="InterPro" id="IPR033717">
    <property type="entry name" value="UDPK"/>
</dbReference>